<dbReference type="SUPFAM" id="SSF51735">
    <property type="entry name" value="NAD(P)-binding Rossmann-fold domains"/>
    <property type="match status" value="1"/>
</dbReference>
<dbReference type="PANTHER" id="PTHR44196">
    <property type="entry name" value="DEHYDROGENASE/REDUCTASE SDR FAMILY MEMBER 7B"/>
    <property type="match status" value="1"/>
</dbReference>
<keyword evidence="6" id="KW-1185">Reference proteome</keyword>
<name>A0A7W2EHL2_9BURK</name>
<comment type="caution">
    <text evidence="5">The sequence shown here is derived from an EMBL/GenBank/DDBJ whole genome shotgun (WGS) entry which is preliminary data.</text>
</comment>
<dbReference type="InterPro" id="IPR036291">
    <property type="entry name" value="NAD(P)-bd_dom_sf"/>
</dbReference>
<keyword evidence="2" id="KW-0560">Oxidoreductase</keyword>
<dbReference type="Pfam" id="PF00106">
    <property type="entry name" value="adh_short"/>
    <property type="match status" value="1"/>
</dbReference>
<dbReference type="RefSeq" id="WP_182217341.1">
    <property type="nucleotide sequence ID" value="NZ_JACEZS010000008.1"/>
</dbReference>
<evidence type="ECO:0000256" key="3">
    <source>
        <dbReference type="RuleBase" id="RU000363"/>
    </source>
</evidence>
<evidence type="ECO:0000313" key="6">
    <source>
        <dbReference type="Proteomes" id="UP000566711"/>
    </source>
</evidence>
<dbReference type="Gene3D" id="3.40.50.720">
    <property type="entry name" value="NAD(P)-binding Rossmann-like Domain"/>
    <property type="match status" value="1"/>
</dbReference>
<dbReference type="CDD" id="cd05233">
    <property type="entry name" value="SDR_c"/>
    <property type="match status" value="1"/>
</dbReference>
<dbReference type="AlphaFoldDB" id="A0A7W2EHL2"/>
<protein>
    <submittedName>
        <fullName evidence="5">SDR family oxidoreductase</fullName>
    </submittedName>
</protein>
<feature type="domain" description="Ketoreductase" evidence="4">
    <location>
        <begin position="7"/>
        <end position="190"/>
    </location>
</feature>
<sequence length="269" mass="28884">MQHYKDKVAVVTGAGSGIGRQLALQLAAAGARLALSDVNEAGLAETMRQLPAGANARSYRVDVSSREQVFGHAEQVRRDFGTAHFVFNNAGVTLAGTIAHSTIEEIEWQLGINLWGVIYGCKAFLPMLLAQREGQLVNISSIFGIVAFPGQGAYNVSKFGVRGFTECLWQELEGTGVSATSVHPGGIRTDIAHAARFSVNADATERGFVAKGDKLLKTPPEDMARAILRGVARGQRRIVFGHLAGLLNALQKLMPVSYGRAVRLLERMA</sequence>
<dbReference type="PRINTS" id="PR00080">
    <property type="entry name" value="SDRFAMILY"/>
</dbReference>
<dbReference type="Proteomes" id="UP000566711">
    <property type="component" value="Unassembled WGS sequence"/>
</dbReference>
<accession>A0A7W2EHL2</accession>
<proteinExistence type="inferred from homology"/>
<evidence type="ECO:0000313" key="5">
    <source>
        <dbReference type="EMBL" id="MBA5605890.1"/>
    </source>
</evidence>
<evidence type="ECO:0000256" key="1">
    <source>
        <dbReference type="ARBA" id="ARBA00006484"/>
    </source>
</evidence>
<dbReference type="EMBL" id="JACEZS010000008">
    <property type="protein sequence ID" value="MBA5605890.1"/>
    <property type="molecule type" value="Genomic_DNA"/>
</dbReference>
<evidence type="ECO:0000256" key="2">
    <source>
        <dbReference type="ARBA" id="ARBA00023002"/>
    </source>
</evidence>
<dbReference type="PANTHER" id="PTHR44196:SF1">
    <property type="entry name" value="DEHYDROGENASE_REDUCTASE SDR FAMILY MEMBER 7B"/>
    <property type="match status" value="1"/>
</dbReference>
<dbReference type="PRINTS" id="PR00081">
    <property type="entry name" value="GDHRDH"/>
</dbReference>
<organism evidence="5 6">
    <name type="scientific">Rugamonas fusca</name>
    <dbReference type="NCBI Taxonomy" id="2758568"/>
    <lineage>
        <taxon>Bacteria</taxon>
        <taxon>Pseudomonadati</taxon>
        <taxon>Pseudomonadota</taxon>
        <taxon>Betaproteobacteria</taxon>
        <taxon>Burkholderiales</taxon>
        <taxon>Oxalobacteraceae</taxon>
        <taxon>Telluria group</taxon>
        <taxon>Rugamonas</taxon>
    </lineage>
</organism>
<gene>
    <name evidence="5" type="ORF">H3H36_11020</name>
</gene>
<comment type="similarity">
    <text evidence="1 3">Belongs to the short-chain dehydrogenases/reductases (SDR) family.</text>
</comment>
<dbReference type="GO" id="GO:0016491">
    <property type="term" value="F:oxidoreductase activity"/>
    <property type="evidence" value="ECO:0007669"/>
    <property type="project" value="UniProtKB-KW"/>
</dbReference>
<dbReference type="GO" id="GO:0016020">
    <property type="term" value="C:membrane"/>
    <property type="evidence" value="ECO:0007669"/>
    <property type="project" value="TreeGrafter"/>
</dbReference>
<dbReference type="InterPro" id="IPR002347">
    <property type="entry name" value="SDR_fam"/>
</dbReference>
<reference evidence="5 6" key="1">
    <citation type="submission" date="2020-07" db="EMBL/GenBank/DDBJ databases">
        <title>Novel species isolated from subtropical streams in China.</title>
        <authorList>
            <person name="Lu H."/>
        </authorList>
    </citation>
    <scope>NUCLEOTIDE SEQUENCE [LARGE SCALE GENOMIC DNA]</scope>
    <source>
        <strain evidence="5 6">FT3S</strain>
    </source>
</reference>
<dbReference type="SMART" id="SM00822">
    <property type="entry name" value="PKS_KR"/>
    <property type="match status" value="1"/>
</dbReference>
<evidence type="ECO:0000259" key="4">
    <source>
        <dbReference type="SMART" id="SM00822"/>
    </source>
</evidence>
<dbReference type="InterPro" id="IPR057326">
    <property type="entry name" value="KR_dom"/>
</dbReference>